<comment type="caution">
    <text evidence="5">The sequence shown here is derived from an EMBL/GenBank/DDBJ whole genome shotgun (WGS) entry which is preliminary data.</text>
</comment>
<gene>
    <name evidence="5" type="ORF">KABA2_04S00660</name>
</gene>
<dbReference type="GeneID" id="64857177"/>
<proteinExistence type="inferred from homology"/>
<sequence>MFVTKLMPIYRYGKMKRQIRITGRRSLFNFNLDKRRNQLQSIQTYKLVRTFETTPKQVYEVVSQIDKYSDFIPYCIDSFIDKRDFITGNPILAGLRVGFKSYDERFTCNVNCQELTDKQNYIVEAVSISHNLFKTLSTKWTIIPNPRKQNIAQVELVLNFQFHSLLYNSVSSIFADNLTNLAMGAFAKRAVSLGSK</sequence>
<comment type="subunit">
    <text evidence="2">Interacts with coenzyme Q.</text>
</comment>
<reference evidence="5 6" key="1">
    <citation type="submission" date="2020-05" db="EMBL/GenBank/DDBJ databases">
        <authorList>
            <person name="Casaregola S."/>
            <person name="Devillers H."/>
            <person name="Grondin C."/>
        </authorList>
    </citation>
    <scope>NUCLEOTIDE SEQUENCE [LARGE SCALE GENOMIC DNA]</scope>
    <source>
        <strain evidence="5 6">CLIB 1767</strain>
    </source>
</reference>
<dbReference type="GO" id="GO:0005739">
    <property type="term" value="C:mitochondrion"/>
    <property type="evidence" value="ECO:0007669"/>
    <property type="project" value="TreeGrafter"/>
</dbReference>
<dbReference type="OrthoDB" id="292693at2759"/>
<dbReference type="PANTHER" id="PTHR12901">
    <property type="entry name" value="SPERM PROTEIN HOMOLOG"/>
    <property type="match status" value="1"/>
</dbReference>
<dbReference type="InterPro" id="IPR005031">
    <property type="entry name" value="COQ10_START"/>
</dbReference>
<evidence type="ECO:0000259" key="4">
    <source>
        <dbReference type="Pfam" id="PF03364"/>
    </source>
</evidence>
<dbReference type="InterPro" id="IPR044996">
    <property type="entry name" value="COQ10-like"/>
</dbReference>
<dbReference type="Proteomes" id="UP000644660">
    <property type="component" value="Unassembled WGS sequence"/>
</dbReference>
<dbReference type="GO" id="GO:0048039">
    <property type="term" value="F:ubiquinone binding"/>
    <property type="evidence" value="ECO:0007669"/>
    <property type="project" value="InterPro"/>
</dbReference>
<evidence type="ECO:0000313" key="6">
    <source>
        <dbReference type="Proteomes" id="UP000644660"/>
    </source>
</evidence>
<dbReference type="Pfam" id="PF03364">
    <property type="entry name" value="Polyketide_cyc"/>
    <property type="match status" value="1"/>
</dbReference>
<evidence type="ECO:0000313" key="5">
    <source>
        <dbReference type="EMBL" id="CAB4254191.1"/>
    </source>
</evidence>
<accession>A0A8H2VES6</accession>
<comment type="similarity">
    <text evidence="1">Belongs to the COQ10 family.</text>
</comment>
<dbReference type="InterPro" id="IPR023393">
    <property type="entry name" value="START-like_dom_sf"/>
</dbReference>
<dbReference type="CDD" id="cd07813">
    <property type="entry name" value="COQ10p_like"/>
    <property type="match status" value="1"/>
</dbReference>
<comment type="function">
    <text evidence="3">Required for the function of coenzyme Q in the respiratory chain. May serve as a chaperone or may be involved in the transport of Q6 from its site of synthesis to the catalytic sites of the respiratory complexes.</text>
</comment>
<feature type="domain" description="Coenzyme Q-binding protein COQ10 START" evidence="4">
    <location>
        <begin position="54"/>
        <end position="183"/>
    </location>
</feature>
<protein>
    <submittedName>
        <fullName evidence="5">Similar to Saccharomyces cerevisiae YOL008W COQ10 Coenzyme Q (Ubiquinone) binding protein</fullName>
    </submittedName>
</protein>
<evidence type="ECO:0000256" key="1">
    <source>
        <dbReference type="ARBA" id="ARBA00006885"/>
    </source>
</evidence>
<dbReference type="AlphaFoldDB" id="A0A8H2VES6"/>
<keyword evidence="6" id="KW-1185">Reference proteome</keyword>
<name>A0A8H2VES6_9SACH</name>
<dbReference type="GO" id="GO:0045333">
    <property type="term" value="P:cellular respiration"/>
    <property type="evidence" value="ECO:0007669"/>
    <property type="project" value="InterPro"/>
</dbReference>
<evidence type="ECO:0000256" key="3">
    <source>
        <dbReference type="ARBA" id="ARBA00024947"/>
    </source>
</evidence>
<evidence type="ECO:0000256" key="2">
    <source>
        <dbReference type="ARBA" id="ARBA00011814"/>
    </source>
</evidence>
<dbReference type="RefSeq" id="XP_041406035.1">
    <property type="nucleotide sequence ID" value="XM_041550101.1"/>
</dbReference>
<dbReference type="PANTHER" id="PTHR12901:SF10">
    <property type="entry name" value="COENZYME Q-BINDING PROTEIN COQ10, MITOCHONDRIAL"/>
    <property type="match status" value="1"/>
</dbReference>
<organism evidence="5 6">
    <name type="scientific">Maudiozyma barnettii</name>
    <dbReference type="NCBI Taxonomy" id="61262"/>
    <lineage>
        <taxon>Eukaryota</taxon>
        <taxon>Fungi</taxon>
        <taxon>Dikarya</taxon>
        <taxon>Ascomycota</taxon>
        <taxon>Saccharomycotina</taxon>
        <taxon>Saccharomycetes</taxon>
        <taxon>Saccharomycetales</taxon>
        <taxon>Saccharomycetaceae</taxon>
        <taxon>Maudiozyma</taxon>
    </lineage>
</organism>
<dbReference type="SUPFAM" id="SSF55961">
    <property type="entry name" value="Bet v1-like"/>
    <property type="match status" value="1"/>
</dbReference>
<dbReference type="EMBL" id="CAEFZW010000004">
    <property type="protein sequence ID" value="CAB4254191.1"/>
    <property type="molecule type" value="Genomic_DNA"/>
</dbReference>
<dbReference type="Gene3D" id="3.30.530.20">
    <property type="match status" value="1"/>
</dbReference>
<keyword evidence="5" id="KW-0830">Ubiquinone</keyword>